<dbReference type="OrthoDB" id="6870466at2"/>
<dbReference type="RefSeq" id="WP_106138872.1">
    <property type="nucleotide sequence ID" value="NZ_PVTE01000013.1"/>
</dbReference>
<organism evidence="1 2">
    <name type="scientific">Spirosoma oryzae</name>
    <dbReference type="NCBI Taxonomy" id="1469603"/>
    <lineage>
        <taxon>Bacteria</taxon>
        <taxon>Pseudomonadati</taxon>
        <taxon>Bacteroidota</taxon>
        <taxon>Cytophagia</taxon>
        <taxon>Cytophagales</taxon>
        <taxon>Cytophagaceae</taxon>
        <taxon>Spirosoma</taxon>
    </lineage>
</organism>
<dbReference type="Proteomes" id="UP000238375">
    <property type="component" value="Unassembled WGS sequence"/>
</dbReference>
<evidence type="ECO:0000313" key="2">
    <source>
        <dbReference type="Proteomes" id="UP000238375"/>
    </source>
</evidence>
<protein>
    <submittedName>
        <fullName evidence="1">Uncharacterized protein</fullName>
    </submittedName>
</protein>
<gene>
    <name evidence="1" type="ORF">CLV58_113101</name>
</gene>
<reference evidence="1 2" key="1">
    <citation type="submission" date="2018-03" db="EMBL/GenBank/DDBJ databases">
        <title>Genomic Encyclopedia of Archaeal and Bacterial Type Strains, Phase II (KMG-II): from individual species to whole genera.</title>
        <authorList>
            <person name="Goeker M."/>
        </authorList>
    </citation>
    <scope>NUCLEOTIDE SEQUENCE [LARGE SCALE GENOMIC DNA]</scope>
    <source>
        <strain evidence="1 2">DSM 28354</strain>
    </source>
</reference>
<name>A0A2T0SRH4_9BACT</name>
<evidence type="ECO:0000313" key="1">
    <source>
        <dbReference type="EMBL" id="PRY35973.1"/>
    </source>
</evidence>
<dbReference type="EMBL" id="PVTE01000013">
    <property type="protein sequence ID" value="PRY35973.1"/>
    <property type="molecule type" value="Genomic_DNA"/>
</dbReference>
<proteinExistence type="predicted"/>
<comment type="caution">
    <text evidence="1">The sequence shown here is derived from an EMBL/GenBank/DDBJ whole genome shotgun (WGS) entry which is preliminary data.</text>
</comment>
<accession>A0A2T0SRH4</accession>
<keyword evidence="2" id="KW-1185">Reference proteome</keyword>
<dbReference type="AlphaFoldDB" id="A0A2T0SRH4"/>
<sequence length="248" mass="28541">MTSEILERIKQPIPDQLSVTTQTTPVVYFGDFNKASACTISINPSHCEFYGNTAVLTGAKKRLVSRKELNRADAEALSQQEAEEALDYCNKYFRRNPYKTWFNKYDEFLKPWGLSYYDDSVVHLDLVQWATTPLWSGLSQTQRNALLQSDLPFLKTLLQKKFDRIFLNGKTVVSAVEQHLDLHLTQYKATFSTHGKNRSTNFTIYHGYYNDSEVIGWSSYLQSIVIPGYEDARQLALIIKARLESDEK</sequence>